<gene>
    <name evidence="2" type="ORF">SAPIO_CDS1883</name>
</gene>
<evidence type="ECO:0000313" key="3">
    <source>
        <dbReference type="Proteomes" id="UP000028545"/>
    </source>
</evidence>
<dbReference type="OrthoDB" id="10006285at2759"/>
<dbReference type="RefSeq" id="XP_016645348.1">
    <property type="nucleotide sequence ID" value="XM_016785051.1"/>
</dbReference>
<dbReference type="Gene3D" id="2.130.10.10">
    <property type="entry name" value="YVTN repeat-like/Quinoprotein amine dehydrogenase"/>
    <property type="match status" value="1"/>
</dbReference>
<evidence type="ECO:0000313" key="2">
    <source>
        <dbReference type="EMBL" id="KEZ45549.1"/>
    </source>
</evidence>
<evidence type="ECO:0008006" key="4">
    <source>
        <dbReference type="Google" id="ProtNLM"/>
    </source>
</evidence>
<feature type="signal peptide" evidence="1">
    <location>
        <begin position="1"/>
        <end position="23"/>
    </location>
</feature>
<dbReference type="KEGG" id="sapo:SAPIO_CDS1883"/>
<sequence>MHSLSRPSLLLLSLVSLFTGALGNPGCRPRPPRLNTARAIYFITNEDNNGVAALPIGADGTLSQGTVTETGGAGSVSVDSNGDQALPDALIGQSALTVVGNHIFAVNAGSNTLSMLTISNSDPTQLALVGEPVAIPGEFPNTVSASLKNHLVCVGTTGAVSGISCSSFSRRGLGPMDGLRAFDLGQVTPPVGPTNTVSQTFFSADESLLFTTVKGDPPTNKTGFFSVFPVEQASSRRGRGRGRGRVATLGTTDTRSVPDGSAVLFGSQVIPGTSNVFVTDAAFGAAILSVDPQTRQATTAARVAIDGQVATCWATISSTTGTGFVTDVANNRLVEVSLQDASIVSQLDLSSNGDPGLIDLRAGGDFIYALSPGNGSTESAVTVVDLSGGPGSAKMVQHFGLGTIAGPRAQGMAVLQ</sequence>
<protein>
    <recommendedName>
        <fullName evidence="4">3-carboxymuconate cyclase</fullName>
    </recommendedName>
</protein>
<dbReference type="SUPFAM" id="SSF82171">
    <property type="entry name" value="DPP6 N-terminal domain-like"/>
    <property type="match status" value="1"/>
</dbReference>
<evidence type="ECO:0000256" key="1">
    <source>
        <dbReference type="SAM" id="SignalP"/>
    </source>
</evidence>
<dbReference type="InterPro" id="IPR015943">
    <property type="entry name" value="WD40/YVTN_repeat-like_dom_sf"/>
</dbReference>
<dbReference type="OMA" id="TCWATIS"/>
<accession>A0A084GDY7</accession>
<reference evidence="2 3" key="1">
    <citation type="journal article" date="2014" name="Genome Announc.">
        <title>Draft genome sequence of the pathogenic fungus Scedosporium apiospermum.</title>
        <authorList>
            <person name="Vandeputte P."/>
            <person name="Ghamrawi S."/>
            <person name="Rechenmann M."/>
            <person name="Iltis A."/>
            <person name="Giraud S."/>
            <person name="Fleury M."/>
            <person name="Thornton C."/>
            <person name="Delhaes L."/>
            <person name="Meyer W."/>
            <person name="Papon N."/>
            <person name="Bouchara J.P."/>
        </authorList>
    </citation>
    <scope>NUCLEOTIDE SEQUENCE [LARGE SCALE GENOMIC DNA]</scope>
    <source>
        <strain evidence="2 3">IHEM 14462</strain>
    </source>
</reference>
<feature type="chain" id="PRO_5001775536" description="3-carboxymuconate cyclase" evidence="1">
    <location>
        <begin position="24"/>
        <end position="416"/>
    </location>
</feature>
<dbReference type="HOGENOM" id="CLU_037887_1_0_1"/>
<comment type="caution">
    <text evidence="2">The sequence shown here is derived from an EMBL/GenBank/DDBJ whole genome shotgun (WGS) entry which is preliminary data.</text>
</comment>
<keyword evidence="3" id="KW-1185">Reference proteome</keyword>
<dbReference type="EMBL" id="JOWA01000077">
    <property type="protein sequence ID" value="KEZ45549.1"/>
    <property type="molecule type" value="Genomic_DNA"/>
</dbReference>
<name>A0A084GDY7_PSEDA</name>
<organism evidence="2 3">
    <name type="scientific">Pseudallescheria apiosperma</name>
    <name type="common">Scedosporium apiospermum</name>
    <dbReference type="NCBI Taxonomy" id="563466"/>
    <lineage>
        <taxon>Eukaryota</taxon>
        <taxon>Fungi</taxon>
        <taxon>Dikarya</taxon>
        <taxon>Ascomycota</taxon>
        <taxon>Pezizomycotina</taxon>
        <taxon>Sordariomycetes</taxon>
        <taxon>Hypocreomycetidae</taxon>
        <taxon>Microascales</taxon>
        <taxon>Microascaceae</taxon>
        <taxon>Scedosporium</taxon>
    </lineage>
</organism>
<dbReference type="Proteomes" id="UP000028545">
    <property type="component" value="Unassembled WGS sequence"/>
</dbReference>
<dbReference type="GeneID" id="27720955"/>
<keyword evidence="1" id="KW-0732">Signal</keyword>
<proteinExistence type="predicted"/>
<dbReference type="AlphaFoldDB" id="A0A084GDY7"/>
<dbReference type="VEuPathDB" id="FungiDB:SAPIO_CDS1883"/>